<accession>A0A834TT42</accession>
<evidence type="ECO:0000259" key="4">
    <source>
        <dbReference type="Pfam" id="PF03763"/>
    </source>
</evidence>
<protein>
    <submittedName>
        <fullName evidence="5">Remorin-like isoform X2</fullName>
    </submittedName>
</protein>
<evidence type="ECO:0000313" key="6">
    <source>
        <dbReference type="Proteomes" id="UP000634136"/>
    </source>
</evidence>
<dbReference type="Pfam" id="PF03763">
    <property type="entry name" value="Remorin_C"/>
    <property type="match status" value="1"/>
</dbReference>
<dbReference type="PANTHER" id="PTHR31471:SF51">
    <property type="entry name" value="REMORIN FAMILY PROTEIN"/>
    <property type="match status" value="1"/>
</dbReference>
<evidence type="ECO:0000256" key="1">
    <source>
        <dbReference type="ARBA" id="ARBA00005711"/>
    </source>
</evidence>
<sequence>MENFKNLARTKFPENKADVGGSKDQKMSIHKTQSLKEKKKGENWLQRQLLMRKKSGDYDSKDLEHAAAIAATAYAISSQDISEIPLNKTKTKEKGSFKMITEWNKKETTSSSIIDDEKKPEKLISPLPSNQTLNKPNTMGGETEAQTWQKAQLEKIKQKYEKLNESISSWENKKKLKAKRKLNMQESELERTRVKAMDKFRKEMENINEEGLQDHALVSDI</sequence>
<dbReference type="Proteomes" id="UP000634136">
    <property type="component" value="Unassembled WGS sequence"/>
</dbReference>
<feature type="region of interest" description="Disordered" evidence="3">
    <location>
        <begin position="1"/>
        <end position="41"/>
    </location>
</feature>
<keyword evidence="6" id="KW-1185">Reference proteome</keyword>
<dbReference type="EMBL" id="JAAIUW010000006">
    <property type="protein sequence ID" value="KAF7827998.1"/>
    <property type="molecule type" value="Genomic_DNA"/>
</dbReference>
<dbReference type="PANTHER" id="PTHR31471">
    <property type="entry name" value="OS02G0116800 PROTEIN"/>
    <property type="match status" value="1"/>
</dbReference>
<proteinExistence type="inferred from homology"/>
<dbReference type="InterPro" id="IPR005516">
    <property type="entry name" value="Remorin_C"/>
</dbReference>
<comment type="similarity">
    <text evidence="1">Belongs to the remorin family.</text>
</comment>
<name>A0A834TT42_9FABA</name>
<feature type="region of interest" description="Disordered" evidence="3">
    <location>
        <begin position="122"/>
        <end position="141"/>
    </location>
</feature>
<dbReference type="OrthoDB" id="1879425at2759"/>
<comment type="caution">
    <text evidence="5">The sequence shown here is derived from an EMBL/GenBank/DDBJ whole genome shotgun (WGS) entry which is preliminary data.</text>
</comment>
<reference evidence="5" key="1">
    <citation type="submission" date="2020-09" db="EMBL/GenBank/DDBJ databases">
        <title>Genome-Enabled Discovery of Anthraquinone Biosynthesis in Senna tora.</title>
        <authorList>
            <person name="Kang S.-H."/>
            <person name="Pandey R.P."/>
            <person name="Lee C.-M."/>
            <person name="Sim J.-S."/>
            <person name="Jeong J.-T."/>
            <person name="Choi B.-S."/>
            <person name="Jung M."/>
            <person name="Ginzburg D."/>
            <person name="Zhao K."/>
            <person name="Won S.Y."/>
            <person name="Oh T.-J."/>
            <person name="Yu Y."/>
            <person name="Kim N.-H."/>
            <person name="Lee O.R."/>
            <person name="Lee T.-H."/>
            <person name="Bashyal P."/>
            <person name="Kim T.-S."/>
            <person name="Lee W.-H."/>
            <person name="Kawkins C."/>
            <person name="Kim C.-K."/>
            <person name="Kim J.S."/>
            <person name="Ahn B.O."/>
            <person name="Rhee S.Y."/>
            <person name="Sohng J.K."/>
        </authorList>
    </citation>
    <scope>NUCLEOTIDE SEQUENCE</scope>
    <source>
        <tissue evidence="5">Leaf</tissue>
    </source>
</reference>
<organism evidence="5 6">
    <name type="scientific">Senna tora</name>
    <dbReference type="NCBI Taxonomy" id="362788"/>
    <lineage>
        <taxon>Eukaryota</taxon>
        <taxon>Viridiplantae</taxon>
        <taxon>Streptophyta</taxon>
        <taxon>Embryophyta</taxon>
        <taxon>Tracheophyta</taxon>
        <taxon>Spermatophyta</taxon>
        <taxon>Magnoliopsida</taxon>
        <taxon>eudicotyledons</taxon>
        <taxon>Gunneridae</taxon>
        <taxon>Pentapetalae</taxon>
        <taxon>rosids</taxon>
        <taxon>fabids</taxon>
        <taxon>Fabales</taxon>
        <taxon>Fabaceae</taxon>
        <taxon>Caesalpinioideae</taxon>
        <taxon>Cassia clade</taxon>
        <taxon>Senna</taxon>
    </lineage>
</organism>
<evidence type="ECO:0000256" key="3">
    <source>
        <dbReference type="SAM" id="MobiDB-lite"/>
    </source>
</evidence>
<feature type="coiled-coil region" evidence="2">
    <location>
        <begin position="153"/>
        <end position="195"/>
    </location>
</feature>
<feature type="compositionally biased region" description="Polar residues" evidence="3">
    <location>
        <begin position="127"/>
        <end position="137"/>
    </location>
</feature>
<dbReference type="AlphaFoldDB" id="A0A834TT42"/>
<keyword evidence="2" id="KW-0175">Coiled coil</keyword>
<gene>
    <name evidence="5" type="ORF">G2W53_019162</name>
</gene>
<evidence type="ECO:0000256" key="2">
    <source>
        <dbReference type="SAM" id="Coils"/>
    </source>
</evidence>
<evidence type="ECO:0000313" key="5">
    <source>
        <dbReference type="EMBL" id="KAF7827998.1"/>
    </source>
</evidence>
<feature type="compositionally biased region" description="Basic and acidic residues" evidence="3">
    <location>
        <begin position="11"/>
        <end position="27"/>
    </location>
</feature>
<feature type="domain" description="Remorin C-terminal" evidence="4">
    <location>
        <begin position="142"/>
        <end position="210"/>
    </location>
</feature>